<dbReference type="SUPFAM" id="SSF51735">
    <property type="entry name" value="NAD(P)-binding Rossmann-fold domains"/>
    <property type="match status" value="1"/>
</dbReference>
<dbReference type="InterPro" id="IPR002347">
    <property type="entry name" value="SDR_fam"/>
</dbReference>
<accession>A0A1H8A1M5</accession>
<dbReference type="InterPro" id="IPR036291">
    <property type="entry name" value="NAD(P)-bd_dom_sf"/>
</dbReference>
<dbReference type="RefSeq" id="WP_091843058.1">
    <property type="nucleotide sequence ID" value="NZ_FOAN01000017.1"/>
</dbReference>
<dbReference type="Gene3D" id="3.40.50.720">
    <property type="entry name" value="NAD(P)-binding Rossmann-like Domain"/>
    <property type="match status" value="1"/>
</dbReference>
<dbReference type="PRINTS" id="PR00080">
    <property type="entry name" value="SDRFAMILY"/>
</dbReference>
<dbReference type="PRINTS" id="PR00081">
    <property type="entry name" value="GDHRDH"/>
</dbReference>
<reference evidence="4" key="1">
    <citation type="submission" date="2016-10" db="EMBL/GenBank/DDBJ databases">
        <authorList>
            <person name="Varghese N."/>
            <person name="Submissions S."/>
        </authorList>
    </citation>
    <scope>NUCLEOTIDE SEQUENCE [LARGE SCALE GENOMIC DNA]</scope>
    <source>
        <strain evidence="4">LMG 26383,CCUG 61248,R- 45681</strain>
    </source>
</reference>
<evidence type="ECO:0000313" key="4">
    <source>
        <dbReference type="Proteomes" id="UP000199664"/>
    </source>
</evidence>
<comment type="similarity">
    <text evidence="2">Belongs to the short-chain dehydrogenases/reductases (SDR) family.</text>
</comment>
<name>A0A1H8A1M5_9HYPH</name>
<gene>
    <name evidence="3" type="ORF">SAMN04515666_11723</name>
</gene>
<keyword evidence="1" id="KW-0560">Oxidoreductase</keyword>
<organism evidence="3 4">
    <name type="scientific">Bosea lupini</name>
    <dbReference type="NCBI Taxonomy" id="1036779"/>
    <lineage>
        <taxon>Bacteria</taxon>
        <taxon>Pseudomonadati</taxon>
        <taxon>Pseudomonadota</taxon>
        <taxon>Alphaproteobacteria</taxon>
        <taxon>Hyphomicrobiales</taxon>
        <taxon>Boseaceae</taxon>
        <taxon>Bosea</taxon>
    </lineage>
</organism>
<dbReference type="InterPro" id="IPR020904">
    <property type="entry name" value="Sc_DH/Rdtase_CS"/>
</dbReference>
<evidence type="ECO:0000313" key="3">
    <source>
        <dbReference type="EMBL" id="SEM64645.1"/>
    </source>
</evidence>
<evidence type="ECO:0000256" key="2">
    <source>
        <dbReference type="RuleBase" id="RU000363"/>
    </source>
</evidence>
<protein>
    <submittedName>
        <fullName evidence="3">NADP-dependent 3-hydroxy acid dehydrogenase YdfG</fullName>
    </submittedName>
</protein>
<dbReference type="Proteomes" id="UP000199664">
    <property type="component" value="Unassembled WGS sequence"/>
</dbReference>
<dbReference type="GO" id="GO:0016491">
    <property type="term" value="F:oxidoreductase activity"/>
    <property type="evidence" value="ECO:0007669"/>
    <property type="project" value="UniProtKB-KW"/>
</dbReference>
<evidence type="ECO:0000256" key="1">
    <source>
        <dbReference type="ARBA" id="ARBA00023002"/>
    </source>
</evidence>
<dbReference type="Pfam" id="PF00106">
    <property type="entry name" value="adh_short"/>
    <property type="match status" value="1"/>
</dbReference>
<dbReference type="EMBL" id="FOAN01000017">
    <property type="protein sequence ID" value="SEM64645.1"/>
    <property type="molecule type" value="Genomic_DNA"/>
</dbReference>
<dbReference type="PANTHER" id="PTHR43658:SF8">
    <property type="entry name" value="17-BETA-HYDROXYSTEROID DEHYDROGENASE 14-RELATED"/>
    <property type="match status" value="1"/>
</dbReference>
<dbReference type="PANTHER" id="PTHR43658">
    <property type="entry name" value="SHORT-CHAIN DEHYDROGENASE/REDUCTASE"/>
    <property type="match status" value="1"/>
</dbReference>
<dbReference type="PROSITE" id="PS00061">
    <property type="entry name" value="ADH_SHORT"/>
    <property type="match status" value="1"/>
</dbReference>
<sequence>MKLDSSIAAIVTGGASGLGEGTARMLASHGVKVALFDLNAERGEDVAREIGGLFCACDVTSEESVDAALQKARAAHGVARIVVNCAGIAPGRRVVSKKRDTGELVAHDLATFEKAVAINLTGTFRLIAKSAVALAALDPVTEDGGRGVFVCTASVAAEDGQIGQAAYAASKAGVVGLTLPVARDLAGVGIRIVTIMPGLFETPMFAGLPDEARASLAVSVPHPSRLGRASEYAALVKSIVENDMLNGTAIRLDGAIRLAPK</sequence>
<proteinExistence type="inferred from homology"/>
<dbReference type="STRING" id="1036779.SAMN04515666_11723"/>
<dbReference type="AlphaFoldDB" id="A0A1H8A1M5"/>
<dbReference type="OrthoDB" id="9795647at2"/>
<keyword evidence="4" id="KW-1185">Reference proteome</keyword>